<proteinExistence type="predicted"/>
<feature type="domain" description="Restriction endonuclease type IV Mrr" evidence="4">
    <location>
        <begin position="375"/>
        <end position="436"/>
    </location>
</feature>
<keyword evidence="6" id="KW-1185">Reference proteome</keyword>
<feature type="repeat" description="TPR" evidence="3">
    <location>
        <begin position="160"/>
        <end position="193"/>
    </location>
</feature>
<evidence type="ECO:0000256" key="2">
    <source>
        <dbReference type="ARBA" id="ARBA00022803"/>
    </source>
</evidence>
<sequence length="442" mass="49585">MSTLIAVVIIAAFGAIILSVATRKKTGKKGKQKSRAQILKESTRKLAQDPHNPDALMALGDLYYNERAWDKAYPIYETQMSIAPAHKEIDVFKASLRQGICAVKLDKIAESFKGLSTAVQINPNDFEVNYYLGLAFYKNNEFDKAVPRFKRVVVVKPEATGIASPLGLSLYKAKHYKESLPYLKRALDENPENKEALFAMADGMNESGYGDKAMKVFMHLRPDPEFGAKACLAAGMYHLKQGEADKAVQDFEIGLKHQNAAPEISIETRYRLALAYFAQKIIGKGIEYLQSIQAVNPQYKDVPQLLARYSELNQNKNLQTYLMASSSDYVALCRKIVLKFYQKAVTKIVDIAVKPENIEILVSVEFVRSEETHIFRFYRTTGAVADLYVREFHARVTEAKADKGVCITAGLFSEEGRKYAEGRPIDLVDKNGLIKILKKIDS</sequence>
<reference evidence="5 6" key="1">
    <citation type="submission" date="2020-08" db="EMBL/GenBank/DDBJ databases">
        <title>Genomic Encyclopedia of Type Strains, Phase IV (KMG-IV): sequencing the most valuable type-strain genomes for metagenomic binning, comparative biology and taxonomic classification.</title>
        <authorList>
            <person name="Goeker M."/>
        </authorList>
    </citation>
    <scope>NUCLEOTIDE SEQUENCE [LARGE SCALE GENOMIC DNA]</scope>
    <source>
        <strain evidence="5 6">DSM 103462</strain>
    </source>
</reference>
<gene>
    <name evidence="5" type="ORF">HNP76_002686</name>
</gene>
<keyword evidence="1" id="KW-0677">Repeat</keyword>
<dbReference type="AlphaFoldDB" id="A0A7W8GBA7"/>
<dbReference type="RefSeq" id="WP_184661381.1">
    <property type="nucleotide sequence ID" value="NZ_CP031518.1"/>
</dbReference>
<name>A0A7W8GBA7_9SPIR</name>
<dbReference type="SUPFAM" id="SSF48452">
    <property type="entry name" value="TPR-like"/>
    <property type="match status" value="2"/>
</dbReference>
<evidence type="ECO:0000259" key="4">
    <source>
        <dbReference type="Pfam" id="PF04471"/>
    </source>
</evidence>
<feature type="repeat" description="TPR" evidence="3">
    <location>
        <begin position="53"/>
        <end position="86"/>
    </location>
</feature>
<evidence type="ECO:0000256" key="3">
    <source>
        <dbReference type="PROSITE-ProRule" id="PRU00339"/>
    </source>
</evidence>
<dbReference type="InterPro" id="IPR051012">
    <property type="entry name" value="CellSynth/LPSAsmb/PSIAsmb"/>
</dbReference>
<evidence type="ECO:0000313" key="5">
    <source>
        <dbReference type="EMBL" id="MBB5227287.1"/>
    </source>
</evidence>
<dbReference type="GO" id="GO:0009307">
    <property type="term" value="P:DNA restriction-modification system"/>
    <property type="evidence" value="ECO:0007669"/>
    <property type="project" value="InterPro"/>
</dbReference>
<dbReference type="InterPro" id="IPR011990">
    <property type="entry name" value="TPR-like_helical_dom_sf"/>
</dbReference>
<dbReference type="Gene3D" id="3.40.1350.10">
    <property type="match status" value="1"/>
</dbReference>
<evidence type="ECO:0000313" key="6">
    <source>
        <dbReference type="Proteomes" id="UP000518887"/>
    </source>
</evidence>
<dbReference type="Pfam" id="PF13432">
    <property type="entry name" value="TPR_16"/>
    <property type="match status" value="1"/>
</dbReference>
<dbReference type="GO" id="GO:0003677">
    <property type="term" value="F:DNA binding"/>
    <property type="evidence" value="ECO:0007669"/>
    <property type="project" value="InterPro"/>
</dbReference>
<dbReference type="InterPro" id="IPR019734">
    <property type="entry name" value="TPR_rpt"/>
</dbReference>
<dbReference type="PANTHER" id="PTHR45586:SF1">
    <property type="entry name" value="LIPOPOLYSACCHARIDE ASSEMBLY PROTEIN B"/>
    <property type="match status" value="1"/>
</dbReference>
<dbReference type="InterPro" id="IPR007560">
    <property type="entry name" value="Restrct_endonuc_IV_Mrr"/>
</dbReference>
<dbReference type="EMBL" id="JACHFQ010000010">
    <property type="protein sequence ID" value="MBB5227287.1"/>
    <property type="molecule type" value="Genomic_DNA"/>
</dbReference>
<dbReference type="PANTHER" id="PTHR45586">
    <property type="entry name" value="TPR REPEAT-CONTAINING PROTEIN PA4667"/>
    <property type="match status" value="1"/>
</dbReference>
<accession>A0A7W8GBA7</accession>
<dbReference type="InterPro" id="IPR011856">
    <property type="entry name" value="tRNA_endonuc-like_dom_sf"/>
</dbReference>
<dbReference type="Gene3D" id="1.25.40.10">
    <property type="entry name" value="Tetratricopeptide repeat domain"/>
    <property type="match status" value="3"/>
</dbReference>
<organism evidence="5 6">
    <name type="scientific">Treponema ruminis</name>
    <dbReference type="NCBI Taxonomy" id="744515"/>
    <lineage>
        <taxon>Bacteria</taxon>
        <taxon>Pseudomonadati</taxon>
        <taxon>Spirochaetota</taxon>
        <taxon>Spirochaetia</taxon>
        <taxon>Spirochaetales</taxon>
        <taxon>Treponemataceae</taxon>
        <taxon>Treponema</taxon>
    </lineage>
</organism>
<comment type="caution">
    <text evidence="5">The sequence shown here is derived from an EMBL/GenBank/DDBJ whole genome shotgun (WGS) entry which is preliminary data.</text>
</comment>
<dbReference type="SMART" id="SM00028">
    <property type="entry name" value="TPR"/>
    <property type="match status" value="6"/>
</dbReference>
<dbReference type="Proteomes" id="UP000518887">
    <property type="component" value="Unassembled WGS sequence"/>
</dbReference>
<dbReference type="GO" id="GO:0004519">
    <property type="term" value="F:endonuclease activity"/>
    <property type="evidence" value="ECO:0007669"/>
    <property type="project" value="InterPro"/>
</dbReference>
<keyword evidence="2 3" id="KW-0802">TPR repeat</keyword>
<evidence type="ECO:0000256" key="1">
    <source>
        <dbReference type="ARBA" id="ARBA00022737"/>
    </source>
</evidence>
<dbReference type="Pfam" id="PF04471">
    <property type="entry name" value="Mrr_cat"/>
    <property type="match status" value="1"/>
</dbReference>
<protein>
    <submittedName>
        <fullName evidence="5">Tetratricopeptide (TPR) repeat protein</fullName>
    </submittedName>
</protein>
<dbReference type="Pfam" id="PF13176">
    <property type="entry name" value="TPR_7"/>
    <property type="match status" value="1"/>
</dbReference>
<dbReference type="PROSITE" id="PS50005">
    <property type="entry name" value="TPR"/>
    <property type="match status" value="3"/>
</dbReference>
<feature type="repeat" description="TPR" evidence="3">
    <location>
        <begin position="126"/>
        <end position="159"/>
    </location>
</feature>